<dbReference type="Proteomes" id="UP001329825">
    <property type="component" value="Chromosome 6"/>
</dbReference>
<evidence type="ECO:0000313" key="2">
    <source>
        <dbReference type="Proteomes" id="UP001329825"/>
    </source>
</evidence>
<sequence>MAVDLDLSIPRPGYDERRNRNRQRIWLALFNYCGQTAKPSMMPEDSLIRSSESFILSPICIAVDFRLASNVALRRVLAASIEAIDKDNEFGPSNYKLDLRSVYQTFEKDSDAWVQVQTQRDPHIAIHANLTALHAKVIISHRWVQRSFRNPSSAGDHVIEQNQDRERKDALATCINGSLGILSTMCLLEDDLLRYTCDSKHLYFAYASFFLYKVIDTQIATRMIDPQSLSHLFDTFHRSADKLERLALSPSHTIAFHGAFLRRLSEKGGRQSSASQDDRLGGDTELLPDVTAGLKDNAALPVLYGHLSPNLPVDPLAVSSRVADPFVDETLGADIDWNDWWPFDDSTWDFGNTASTINDADWQGAVHSL</sequence>
<evidence type="ECO:0008006" key="3">
    <source>
        <dbReference type="Google" id="ProtNLM"/>
    </source>
</evidence>
<name>A0ABZ1D0I1_9TREE</name>
<accession>A0ABZ1D0I1</accession>
<dbReference type="EMBL" id="CP141886">
    <property type="protein sequence ID" value="WRT67539.1"/>
    <property type="molecule type" value="Genomic_DNA"/>
</dbReference>
<proteinExistence type="predicted"/>
<evidence type="ECO:0000313" key="1">
    <source>
        <dbReference type="EMBL" id="WRT67539.1"/>
    </source>
</evidence>
<keyword evidence="2" id="KW-1185">Reference proteome</keyword>
<reference evidence="1 2" key="1">
    <citation type="submission" date="2024-01" db="EMBL/GenBank/DDBJ databases">
        <title>Comparative genomics of Cryptococcus and Kwoniella reveals pathogenesis evolution and contrasting modes of karyotype evolution via chromosome fusion or intercentromeric recombination.</title>
        <authorList>
            <person name="Coelho M.A."/>
            <person name="David-Palma M."/>
            <person name="Shea T."/>
            <person name="Bowers K."/>
            <person name="McGinley-Smith S."/>
            <person name="Mohammad A.W."/>
            <person name="Gnirke A."/>
            <person name="Yurkov A.M."/>
            <person name="Nowrousian M."/>
            <person name="Sun S."/>
            <person name="Cuomo C.A."/>
            <person name="Heitman J."/>
        </authorList>
    </citation>
    <scope>NUCLEOTIDE SEQUENCE [LARGE SCALE GENOMIC DNA]</scope>
    <source>
        <strain evidence="1">CBS 11374</strain>
    </source>
</reference>
<organism evidence="1 2">
    <name type="scientific">Kwoniella shivajii</name>
    <dbReference type="NCBI Taxonomy" id="564305"/>
    <lineage>
        <taxon>Eukaryota</taxon>
        <taxon>Fungi</taxon>
        <taxon>Dikarya</taxon>
        <taxon>Basidiomycota</taxon>
        <taxon>Agaricomycotina</taxon>
        <taxon>Tremellomycetes</taxon>
        <taxon>Tremellales</taxon>
        <taxon>Cryptococcaceae</taxon>
        <taxon>Kwoniella</taxon>
    </lineage>
</organism>
<dbReference type="GeneID" id="87956642"/>
<gene>
    <name evidence="1" type="ORF">IL334_004511</name>
</gene>
<protein>
    <recommendedName>
        <fullName evidence="3">Transcription factor domain-containing protein</fullName>
    </recommendedName>
</protein>
<dbReference type="RefSeq" id="XP_062792279.1">
    <property type="nucleotide sequence ID" value="XM_062936228.1"/>
</dbReference>